<evidence type="ECO:0008006" key="4">
    <source>
        <dbReference type="Google" id="ProtNLM"/>
    </source>
</evidence>
<keyword evidence="1" id="KW-1133">Transmembrane helix</keyword>
<comment type="caution">
    <text evidence="2">The sequence shown here is derived from an EMBL/GenBank/DDBJ whole genome shotgun (WGS) entry which is preliminary data.</text>
</comment>
<accession>A0A2P4STS9</accession>
<organism evidence="2 3">
    <name type="scientific">Bambusicola thoracicus</name>
    <name type="common">Chinese bamboo-partridge</name>
    <name type="synonym">Perdix thoracica</name>
    <dbReference type="NCBI Taxonomy" id="9083"/>
    <lineage>
        <taxon>Eukaryota</taxon>
        <taxon>Metazoa</taxon>
        <taxon>Chordata</taxon>
        <taxon>Craniata</taxon>
        <taxon>Vertebrata</taxon>
        <taxon>Euteleostomi</taxon>
        <taxon>Archelosauria</taxon>
        <taxon>Archosauria</taxon>
        <taxon>Dinosauria</taxon>
        <taxon>Saurischia</taxon>
        <taxon>Theropoda</taxon>
        <taxon>Coelurosauria</taxon>
        <taxon>Aves</taxon>
        <taxon>Neognathae</taxon>
        <taxon>Galloanserae</taxon>
        <taxon>Galliformes</taxon>
        <taxon>Phasianidae</taxon>
        <taxon>Perdicinae</taxon>
        <taxon>Bambusicola</taxon>
    </lineage>
</organism>
<dbReference type="InterPro" id="IPR036812">
    <property type="entry name" value="NAD(P)_OxRdtase_dom_sf"/>
</dbReference>
<proteinExistence type="predicted"/>
<gene>
    <name evidence="2" type="ORF">CIB84_008738</name>
</gene>
<feature type="non-terminal residue" evidence="2">
    <location>
        <position position="1"/>
    </location>
</feature>
<name>A0A2P4STS9_BAMTH</name>
<sequence>VLEGLNLLSKRPQELMDYCRSREIVFESYCPLAKGGALTHPSIIQLAKKYGKTPAQICICWSIQVNFNDDKNYVVWNGIVTIPKSTEQKGYRKIARSHNRRGLYMKTDGCFQVTISTKKLLIEVLLIVSVFMVLTIYAFPQVFDFTIAEDDVEILKGMHDGRHVSWDPSLIV</sequence>
<evidence type="ECO:0000313" key="2">
    <source>
        <dbReference type="EMBL" id="POI27513.1"/>
    </source>
</evidence>
<feature type="transmembrane region" description="Helical" evidence="1">
    <location>
        <begin position="120"/>
        <end position="139"/>
    </location>
</feature>
<evidence type="ECO:0000256" key="1">
    <source>
        <dbReference type="SAM" id="Phobius"/>
    </source>
</evidence>
<dbReference type="PANTHER" id="PTHR43827">
    <property type="entry name" value="2,5-DIKETO-D-GLUCONIC ACID REDUCTASE"/>
    <property type="match status" value="1"/>
</dbReference>
<dbReference type="SUPFAM" id="SSF51430">
    <property type="entry name" value="NAD(P)-linked oxidoreductase"/>
    <property type="match status" value="1"/>
</dbReference>
<dbReference type="AlphaFoldDB" id="A0A2P4STS9"/>
<dbReference type="InterPro" id="IPR020471">
    <property type="entry name" value="AKR"/>
</dbReference>
<dbReference type="EMBL" id="PPHD01023434">
    <property type="protein sequence ID" value="POI27513.1"/>
    <property type="molecule type" value="Genomic_DNA"/>
</dbReference>
<dbReference type="OrthoDB" id="416253at2759"/>
<protein>
    <recommendedName>
        <fullName evidence="4">NADP-dependent oxidoreductase domain-containing protein</fullName>
    </recommendedName>
</protein>
<dbReference type="Proteomes" id="UP000237246">
    <property type="component" value="Unassembled WGS sequence"/>
</dbReference>
<reference evidence="2 3" key="1">
    <citation type="submission" date="2018-01" db="EMBL/GenBank/DDBJ databases">
        <title>Comparison of the Chinese Bamboo Partridge and Red Junglefowl genome sequences highlights the importance of demography in genome evolution.</title>
        <authorList>
            <person name="Tiley G.P."/>
            <person name="Kimball R.T."/>
            <person name="Braun E.L."/>
            <person name="Burleigh J.G."/>
        </authorList>
    </citation>
    <scope>NUCLEOTIDE SEQUENCE [LARGE SCALE GENOMIC DNA]</scope>
    <source>
        <strain evidence="2">RTK389</strain>
        <tissue evidence="2">Blood</tissue>
    </source>
</reference>
<evidence type="ECO:0000313" key="3">
    <source>
        <dbReference type="Proteomes" id="UP000237246"/>
    </source>
</evidence>
<keyword evidence="1" id="KW-0472">Membrane</keyword>
<dbReference type="PANTHER" id="PTHR43827:SF10">
    <property type="entry name" value="ZGC:110366"/>
    <property type="match status" value="1"/>
</dbReference>
<keyword evidence="3" id="KW-1185">Reference proteome</keyword>
<dbReference type="GO" id="GO:0016491">
    <property type="term" value="F:oxidoreductase activity"/>
    <property type="evidence" value="ECO:0007669"/>
    <property type="project" value="InterPro"/>
</dbReference>
<keyword evidence="1" id="KW-0812">Transmembrane</keyword>
<dbReference type="Gene3D" id="3.20.20.100">
    <property type="entry name" value="NADP-dependent oxidoreductase domain"/>
    <property type="match status" value="1"/>
</dbReference>